<keyword evidence="3" id="KW-1185">Reference proteome</keyword>
<dbReference type="EMBL" id="CAHIKZ030003380">
    <property type="protein sequence ID" value="CAE1299554.1"/>
    <property type="molecule type" value="Genomic_DNA"/>
</dbReference>
<organism evidence="2 3">
    <name type="scientific">Acanthosepion pharaonis</name>
    <name type="common">Pharaoh cuttlefish</name>
    <name type="synonym">Sepia pharaonis</name>
    <dbReference type="NCBI Taxonomy" id="158019"/>
    <lineage>
        <taxon>Eukaryota</taxon>
        <taxon>Metazoa</taxon>
        <taxon>Spiralia</taxon>
        <taxon>Lophotrochozoa</taxon>
        <taxon>Mollusca</taxon>
        <taxon>Cephalopoda</taxon>
        <taxon>Coleoidea</taxon>
        <taxon>Decapodiformes</taxon>
        <taxon>Sepiida</taxon>
        <taxon>Sepiina</taxon>
        <taxon>Sepiidae</taxon>
        <taxon>Acanthosepion</taxon>
    </lineage>
</organism>
<evidence type="ECO:0000313" key="2">
    <source>
        <dbReference type="EMBL" id="CAE1299554.1"/>
    </source>
</evidence>
<dbReference type="Proteomes" id="UP000597762">
    <property type="component" value="Unassembled WGS sequence"/>
</dbReference>
<feature type="transmembrane region" description="Helical" evidence="1">
    <location>
        <begin position="279"/>
        <end position="296"/>
    </location>
</feature>
<comment type="caution">
    <text evidence="2">The sequence shown here is derived from an EMBL/GenBank/DDBJ whole genome shotgun (WGS) entry which is preliminary data.</text>
</comment>
<accession>A0A812DFQ7</accession>
<feature type="transmembrane region" description="Helical" evidence="1">
    <location>
        <begin position="248"/>
        <end position="273"/>
    </location>
</feature>
<protein>
    <submittedName>
        <fullName evidence="2">Uncharacterized protein</fullName>
    </submittedName>
</protein>
<keyword evidence="1" id="KW-1133">Transmembrane helix</keyword>
<gene>
    <name evidence="2" type="ORF">SPHA_53304</name>
</gene>
<feature type="transmembrane region" description="Helical" evidence="1">
    <location>
        <begin position="36"/>
        <end position="59"/>
    </location>
</feature>
<proteinExistence type="predicted"/>
<evidence type="ECO:0000313" key="3">
    <source>
        <dbReference type="Proteomes" id="UP000597762"/>
    </source>
</evidence>
<keyword evidence="1" id="KW-0472">Membrane</keyword>
<sequence length="326" mass="36895">MQFLSLPILSLLPPLYIALSSLSSSTFFLSTSIHTYLFLSLYLPLCLPSSLPFLVFMHSPLTHHNYQVYIFPSPFLSSYVPLSSLCIDLLITSYIELFTFLQLSTHNFFDCKSIFLSTLQHQSLTLLPLCLLLSSLLLNQPSFTDLIHPSLLSSLPIPIYLSLLLSVNKSFSPISIENIHSHSFLLRPTYSLSRSILFSLFFIYSLSYYQVPQSSSSFSSSPSNSFFLTQTLSISVLNHTYSLSRLILLFIIIPHIFLPFLTVCLLFFLLLNLPPFTDFIPTSLLSSLPIFIHLFLPLSVNKSLSPPSILNSLFLYLSSHTYSLFL</sequence>
<evidence type="ECO:0000256" key="1">
    <source>
        <dbReference type="SAM" id="Phobius"/>
    </source>
</evidence>
<feature type="transmembrane region" description="Helical" evidence="1">
    <location>
        <begin position="79"/>
        <end position="101"/>
    </location>
</feature>
<reference evidence="2" key="1">
    <citation type="submission" date="2021-01" db="EMBL/GenBank/DDBJ databases">
        <authorList>
            <person name="Li R."/>
            <person name="Bekaert M."/>
        </authorList>
    </citation>
    <scope>NUCLEOTIDE SEQUENCE</scope>
    <source>
        <strain evidence="2">Farmed</strain>
    </source>
</reference>
<keyword evidence="1" id="KW-0812">Transmembrane</keyword>
<dbReference type="AlphaFoldDB" id="A0A812DFQ7"/>
<name>A0A812DFQ7_ACAPH</name>
<feature type="transmembrane region" description="Helical" evidence="1">
    <location>
        <begin position="6"/>
        <end position="29"/>
    </location>
</feature>